<dbReference type="EMBL" id="BMAU01021373">
    <property type="protein sequence ID" value="GFY25875.1"/>
    <property type="molecule type" value="Genomic_DNA"/>
</dbReference>
<evidence type="ECO:0000313" key="1">
    <source>
        <dbReference type="EMBL" id="GFY25875.1"/>
    </source>
</evidence>
<protein>
    <submittedName>
        <fullName evidence="1">Uncharacterized protein</fullName>
    </submittedName>
</protein>
<comment type="caution">
    <text evidence="1">The sequence shown here is derived from an EMBL/GenBank/DDBJ whole genome shotgun (WGS) entry which is preliminary data.</text>
</comment>
<sequence>MITSISCKCICNLVTVHPKMGSFPLEAYRFAKTKSRDSCKKAFGDGPAKQYCEKENKFQTSLVFYTDDLSGRPSHMDNSGKVELLYESMTPILPH</sequence>
<reference evidence="1" key="1">
    <citation type="submission" date="2020-08" db="EMBL/GenBank/DDBJ databases">
        <title>Multicomponent nature underlies the extraordinary mechanical properties of spider dragline silk.</title>
        <authorList>
            <person name="Kono N."/>
            <person name="Nakamura H."/>
            <person name="Mori M."/>
            <person name="Yoshida Y."/>
            <person name="Ohtoshi R."/>
            <person name="Malay A.D."/>
            <person name="Moran D.A.P."/>
            <person name="Tomita M."/>
            <person name="Numata K."/>
            <person name="Arakawa K."/>
        </authorList>
    </citation>
    <scope>NUCLEOTIDE SEQUENCE</scope>
</reference>
<gene>
    <name evidence="1" type="ORF">TNCV_1916251</name>
</gene>
<dbReference type="Proteomes" id="UP000887159">
    <property type="component" value="Unassembled WGS sequence"/>
</dbReference>
<name>A0A8X7BBG6_TRICX</name>
<dbReference type="AlphaFoldDB" id="A0A8X7BBG6"/>
<keyword evidence="2" id="KW-1185">Reference proteome</keyword>
<organism evidence="1 2">
    <name type="scientific">Trichonephila clavipes</name>
    <name type="common">Golden silk orbweaver</name>
    <name type="synonym">Nephila clavipes</name>
    <dbReference type="NCBI Taxonomy" id="2585209"/>
    <lineage>
        <taxon>Eukaryota</taxon>
        <taxon>Metazoa</taxon>
        <taxon>Ecdysozoa</taxon>
        <taxon>Arthropoda</taxon>
        <taxon>Chelicerata</taxon>
        <taxon>Arachnida</taxon>
        <taxon>Araneae</taxon>
        <taxon>Araneomorphae</taxon>
        <taxon>Entelegynae</taxon>
        <taxon>Araneoidea</taxon>
        <taxon>Nephilidae</taxon>
        <taxon>Trichonephila</taxon>
    </lineage>
</organism>
<accession>A0A8X7BBG6</accession>
<proteinExistence type="predicted"/>
<evidence type="ECO:0000313" key="2">
    <source>
        <dbReference type="Proteomes" id="UP000887159"/>
    </source>
</evidence>